<comment type="pathway">
    <text evidence="1">Phospholipid metabolism; phosphatidylglycerol biosynthesis; phosphatidylglycerol from CDP-diacylglycerol: step 2/2.</text>
</comment>
<protein>
    <recommendedName>
        <fullName evidence="1">Phosphatidylglycerophosphatase A</fullName>
        <ecNumber evidence="1">3.1.3.27</ecNumber>
    </recommendedName>
    <alternativeName>
        <fullName evidence="1">Phosphatidylglycerolphosphate phosphatase A</fullName>
    </alternativeName>
</protein>
<dbReference type="Proteomes" id="UP000569732">
    <property type="component" value="Unassembled WGS sequence"/>
</dbReference>
<keyword evidence="1 2" id="KW-0472">Membrane</keyword>
<dbReference type="RefSeq" id="WP_180569895.1">
    <property type="nucleotide sequence ID" value="NZ_JACCKB010000031.1"/>
</dbReference>
<dbReference type="GO" id="GO:0046872">
    <property type="term" value="F:metal ion binding"/>
    <property type="evidence" value="ECO:0007669"/>
    <property type="project" value="UniProtKB-KW"/>
</dbReference>
<sequence length="162" mass="17763">MSEIPKVTLASVLRNPVHCLAFGFGSGTAPIAPGTFGTLAAVPIWLLLCQLPLVWYSLIVLVAAVVGVWLCGKAAEDLKVHDHPGIVWDEMVGYWITMWAAPAGWYWPILGFALFRLFDIWKPWPISVADQHLKGGVGIMLDDLLAGLFALGVMQLAYYWAV</sequence>
<dbReference type="EC" id="3.1.3.27" evidence="1"/>
<comment type="subcellular location">
    <subcellularLocation>
        <location evidence="1">Cell inner membrane</location>
        <topology evidence="1">Multi-pass membrane protein</topology>
    </subcellularLocation>
</comment>
<dbReference type="InterPro" id="IPR026037">
    <property type="entry name" value="PgpA"/>
</dbReference>
<feature type="transmembrane region" description="Helical" evidence="2">
    <location>
        <begin position="20"/>
        <end position="46"/>
    </location>
</feature>
<accession>A0A853IFE0</accession>
<dbReference type="GO" id="GO:0005886">
    <property type="term" value="C:plasma membrane"/>
    <property type="evidence" value="ECO:0007669"/>
    <property type="project" value="UniProtKB-SubCell"/>
</dbReference>
<dbReference type="GO" id="GO:0008962">
    <property type="term" value="F:phosphatidylglycerophosphatase activity"/>
    <property type="evidence" value="ECO:0007669"/>
    <property type="project" value="UniProtKB-EC"/>
</dbReference>
<dbReference type="CDD" id="cd06971">
    <property type="entry name" value="PgpA"/>
    <property type="match status" value="1"/>
</dbReference>
<keyword evidence="2" id="KW-1133">Transmembrane helix</keyword>
<dbReference type="GO" id="GO:0009395">
    <property type="term" value="P:phospholipid catabolic process"/>
    <property type="evidence" value="ECO:0007669"/>
    <property type="project" value="UniProtKB-KW"/>
</dbReference>
<dbReference type="GO" id="GO:0006655">
    <property type="term" value="P:phosphatidylglycerol biosynthetic process"/>
    <property type="evidence" value="ECO:0007669"/>
    <property type="project" value="UniProtKB-UniPathway"/>
</dbReference>
<evidence type="ECO:0000259" key="3">
    <source>
        <dbReference type="Pfam" id="PF04608"/>
    </source>
</evidence>
<keyword evidence="1" id="KW-0460">Magnesium</keyword>
<dbReference type="AlphaFoldDB" id="A0A853IFE0"/>
<dbReference type="SUPFAM" id="SSF101307">
    <property type="entry name" value="YutG-like"/>
    <property type="match status" value="1"/>
</dbReference>
<proteinExistence type="predicted"/>
<keyword evidence="5" id="KW-1185">Reference proteome</keyword>
<dbReference type="PANTHER" id="PTHR36305:SF1">
    <property type="entry name" value="PHOSPHATIDYLGLYCEROPHOSPHATASE A"/>
    <property type="match status" value="1"/>
</dbReference>
<feature type="transmembrane region" description="Helical" evidence="2">
    <location>
        <begin position="53"/>
        <end position="72"/>
    </location>
</feature>
<comment type="catalytic activity">
    <reaction evidence="1">
        <text>a 1,2-diacyl-sn-glycero-3-phospho-(1'-sn-glycero-3'-phosphate) + H2O = a 1,2-diacyl-sn-glycero-3-phospho-(1'-sn-glycerol) + phosphate</text>
        <dbReference type="Rhea" id="RHEA:33751"/>
        <dbReference type="ChEBI" id="CHEBI:15377"/>
        <dbReference type="ChEBI" id="CHEBI:43474"/>
        <dbReference type="ChEBI" id="CHEBI:60110"/>
        <dbReference type="ChEBI" id="CHEBI:64716"/>
        <dbReference type="EC" id="3.1.3.27"/>
    </reaction>
</comment>
<name>A0A853IFE0_9GAMM</name>
<dbReference type="PANTHER" id="PTHR36305">
    <property type="entry name" value="PHOSPHATIDYLGLYCEROPHOSPHATASE A"/>
    <property type="match status" value="1"/>
</dbReference>
<keyword evidence="1" id="KW-0443">Lipid metabolism</keyword>
<keyword evidence="1" id="KW-0997">Cell inner membrane</keyword>
<keyword evidence="1" id="KW-1208">Phospholipid metabolism</keyword>
<keyword evidence="1 2" id="KW-0812">Transmembrane</keyword>
<organism evidence="4 5">
    <name type="scientific">Spartinivicinus marinus</name>
    <dbReference type="NCBI Taxonomy" id="2994442"/>
    <lineage>
        <taxon>Bacteria</taxon>
        <taxon>Pseudomonadati</taxon>
        <taxon>Pseudomonadota</taxon>
        <taxon>Gammaproteobacteria</taxon>
        <taxon>Oceanospirillales</taxon>
        <taxon>Zooshikellaceae</taxon>
        <taxon>Spartinivicinus</taxon>
    </lineage>
</organism>
<evidence type="ECO:0000313" key="4">
    <source>
        <dbReference type="EMBL" id="NYZ67875.1"/>
    </source>
</evidence>
<keyword evidence="1" id="KW-1003">Cell membrane</keyword>
<evidence type="ECO:0000256" key="2">
    <source>
        <dbReference type="SAM" id="Phobius"/>
    </source>
</evidence>
<keyword evidence="1" id="KW-0378">Hydrolase</keyword>
<keyword evidence="1" id="KW-0595">Phospholipid degradation</keyword>
<keyword evidence="1" id="KW-0442">Lipid degradation</keyword>
<dbReference type="EMBL" id="JACCKB010000031">
    <property type="protein sequence ID" value="NYZ67875.1"/>
    <property type="molecule type" value="Genomic_DNA"/>
</dbReference>
<comment type="function">
    <text evidence="1">Lipid phosphatase which dephosphorylates phosphatidylglycerophosphate (PGP) to phosphatidylglycerol (PG).</text>
</comment>
<feature type="transmembrane region" description="Helical" evidence="2">
    <location>
        <begin position="139"/>
        <end position="161"/>
    </location>
</feature>
<gene>
    <name evidence="4" type="ORF">H0A36_17815</name>
</gene>
<dbReference type="InterPro" id="IPR007686">
    <property type="entry name" value="YutG/PgpA"/>
</dbReference>
<dbReference type="UniPathway" id="UPA00084">
    <property type="reaction ID" value="UER00504"/>
</dbReference>
<feature type="domain" description="YutG/PgpA" evidence="3">
    <location>
        <begin position="20"/>
        <end position="157"/>
    </location>
</feature>
<dbReference type="InterPro" id="IPR036681">
    <property type="entry name" value="PgpA-like_sf"/>
</dbReference>
<comment type="caution">
    <text evidence="4">The sequence shown here is derived from an EMBL/GenBank/DDBJ whole genome shotgun (WGS) entry which is preliminary data.</text>
</comment>
<keyword evidence="1" id="KW-0479">Metal-binding</keyword>
<reference evidence="4 5" key="1">
    <citation type="submission" date="2020-07" db="EMBL/GenBank/DDBJ databases">
        <title>Endozoicomonas sp. nov., isolated from sediment.</title>
        <authorList>
            <person name="Gu T."/>
        </authorList>
    </citation>
    <scope>NUCLEOTIDE SEQUENCE [LARGE SCALE GENOMIC DNA]</scope>
    <source>
        <strain evidence="4 5">SM1973</strain>
    </source>
</reference>
<feature type="transmembrane region" description="Helical" evidence="2">
    <location>
        <begin position="92"/>
        <end position="118"/>
    </location>
</feature>
<evidence type="ECO:0000313" key="5">
    <source>
        <dbReference type="Proteomes" id="UP000569732"/>
    </source>
</evidence>
<dbReference type="PIRSF" id="PIRSF006162">
    <property type="entry name" value="PgpA"/>
    <property type="match status" value="1"/>
</dbReference>
<comment type="cofactor">
    <cofactor evidence="1">
        <name>Mg(2+)</name>
        <dbReference type="ChEBI" id="CHEBI:18420"/>
    </cofactor>
</comment>
<evidence type="ECO:0000256" key="1">
    <source>
        <dbReference type="PIRNR" id="PIRNR006162"/>
    </source>
</evidence>
<dbReference type="Pfam" id="PF04608">
    <property type="entry name" value="PgpA"/>
    <property type="match status" value="1"/>
</dbReference>